<evidence type="ECO:0000256" key="4">
    <source>
        <dbReference type="ARBA" id="ARBA00022989"/>
    </source>
</evidence>
<feature type="transmembrane region" description="Helical" evidence="6">
    <location>
        <begin position="113"/>
        <end position="141"/>
    </location>
</feature>
<feature type="transmembrane region" description="Helical" evidence="6">
    <location>
        <begin position="162"/>
        <end position="184"/>
    </location>
</feature>
<dbReference type="Pfam" id="PF02653">
    <property type="entry name" value="BPD_transp_2"/>
    <property type="match status" value="1"/>
</dbReference>
<evidence type="ECO:0000256" key="6">
    <source>
        <dbReference type="SAM" id="Phobius"/>
    </source>
</evidence>
<feature type="transmembrane region" description="Helical" evidence="6">
    <location>
        <begin position="84"/>
        <end position="107"/>
    </location>
</feature>
<feature type="transmembrane region" description="Helical" evidence="6">
    <location>
        <begin position="50"/>
        <end position="72"/>
    </location>
</feature>
<reference evidence="7 8" key="1">
    <citation type="journal article" date="2017" name="Int. J. Syst. Evol. Microbiol.">
        <title>Pseudokineococcus basanitobsidens sp. nov., isolated from volcanic rock.</title>
        <authorList>
            <person name="Lee D.W."/>
            <person name="Park M.Y."/>
            <person name="Kim J.J."/>
            <person name="Kim B.S."/>
        </authorList>
    </citation>
    <scope>NUCLEOTIDE SEQUENCE [LARGE SCALE GENOMIC DNA]</scope>
    <source>
        <strain evidence="7 8">DSM 103726</strain>
    </source>
</reference>
<protein>
    <submittedName>
        <fullName evidence="7">ABC transporter permease</fullName>
    </submittedName>
</protein>
<feature type="transmembrane region" description="Helical" evidence="6">
    <location>
        <begin position="12"/>
        <end position="30"/>
    </location>
</feature>
<keyword evidence="8" id="KW-1185">Reference proteome</keyword>
<keyword evidence="3 6" id="KW-0812">Transmembrane</keyword>
<evidence type="ECO:0000256" key="1">
    <source>
        <dbReference type="ARBA" id="ARBA00004651"/>
    </source>
</evidence>
<gene>
    <name evidence="7" type="ORF">WDZ17_13885</name>
</gene>
<evidence type="ECO:0000313" key="7">
    <source>
        <dbReference type="EMBL" id="MEJ5946384.1"/>
    </source>
</evidence>
<sequence>MSTLRHPSRLLAIDGVAVSIVFLVMLGYFSVASPAFLTGDNIYNTFVESISTVLLAAGLTFVLISGGIDLSIGSTIGLSAAATLFVAMTGASTLMAVLAGLVTGLVIGTINGAFVAGAGVSDFIVTLATLSIGAGLLKVFTGRTQLTGTDNASFLALAEGRILGIPTGVFIAAVVLVVLEVILVKTPFGRAVYATGVNANAAFLAGVSVRRIRFSVFVISGVVAGIGGVLLASHLNSVQPGLGGGYELTAIAGCVVGGVSLAGGRGSIWRAALGAFFLSVLSRGLQLIGVDPLWFSIVTGAAIVAAVAFDRGAQRWLQSSPRPARALKTAADASTAQNAH</sequence>
<keyword evidence="5 6" id="KW-0472">Membrane</keyword>
<evidence type="ECO:0000256" key="2">
    <source>
        <dbReference type="ARBA" id="ARBA00022475"/>
    </source>
</evidence>
<dbReference type="Proteomes" id="UP001387100">
    <property type="component" value="Unassembled WGS sequence"/>
</dbReference>
<dbReference type="EMBL" id="JBBIAA010000021">
    <property type="protein sequence ID" value="MEJ5946384.1"/>
    <property type="molecule type" value="Genomic_DNA"/>
</dbReference>
<keyword evidence="2" id="KW-1003">Cell membrane</keyword>
<evidence type="ECO:0000256" key="3">
    <source>
        <dbReference type="ARBA" id="ARBA00022692"/>
    </source>
</evidence>
<comment type="subcellular location">
    <subcellularLocation>
        <location evidence="1">Cell membrane</location>
        <topology evidence="1">Multi-pass membrane protein</topology>
    </subcellularLocation>
</comment>
<evidence type="ECO:0000313" key="8">
    <source>
        <dbReference type="Proteomes" id="UP001387100"/>
    </source>
</evidence>
<feature type="transmembrane region" description="Helical" evidence="6">
    <location>
        <begin position="292"/>
        <end position="309"/>
    </location>
</feature>
<evidence type="ECO:0000256" key="5">
    <source>
        <dbReference type="ARBA" id="ARBA00023136"/>
    </source>
</evidence>
<proteinExistence type="predicted"/>
<dbReference type="PANTHER" id="PTHR32196">
    <property type="entry name" value="ABC TRANSPORTER PERMEASE PROTEIN YPHD-RELATED-RELATED"/>
    <property type="match status" value="1"/>
</dbReference>
<comment type="caution">
    <text evidence="7">The sequence shown here is derived from an EMBL/GenBank/DDBJ whole genome shotgun (WGS) entry which is preliminary data.</text>
</comment>
<feature type="transmembrane region" description="Helical" evidence="6">
    <location>
        <begin position="216"/>
        <end position="235"/>
    </location>
</feature>
<name>A0ABU8RN23_9ACTN</name>
<organism evidence="7 8">
    <name type="scientific">Pseudokineococcus basanitobsidens</name>
    <dbReference type="NCBI Taxonomy" id="1926649"/>
    <lineage>
        <taxon>Bacteria</taxon>
        <taxon>Bacillati</taxon>
        <taxon>Actinomycetota</taxon>
        <taxon>Actinomycetes</taxon>
        <taxon>Kineosporiales</taxon>
        <taxon>Kineosporiaceae</taxon>
        <taxon>Pseudokineococcus</taxon>
    </lineage>
</organism>
<dbReference type="RefSeq" id="WP_339575767.1">
    <property type="nucleotide sequence ID" value="NZ_JBBIAA010000021.1"/>
</dbReference>
<keyword evidence="4 6" id="KW-1133">Transmembrane helix</keyword>
<accession>A0ABU8RN23</accession>
<dbReference type="CDD" id="cd06579">
    <property type="entry name" value="TM_PBP1_transp_AraH_like"/>
    <property type="match status" value="1"/>
</dbReference>
<dbReference type="InterPro" id="IPR001851">
    <property type="entry name" value="ABC_transp_permease"/>
</dbReference>